<name>A0A7W6BRT2_9SPHN</name>
<gene>
    <name evidence="1" type="ORF">GGR43_004372</name>
</gene>
<accession>A0A7W6BRT2</accession>
<protein>
    <submittedName>
        <fullName evidence="1">Uncharacterized protein</fullName>
    </submittedName>
</protein>
<organism evidence="1 2">
    <name type="scientific">Sphingobium jiangsuense</name>
    <dbReference type="NCBI Taxonomy" id="870476"/>
    <lineage>
        <taxon>Bacteria</taxon>
        <taxon>Pseudomonadati</taxon>
        <taxon>Pseudomonadota</taxon>
        <taxon>Alphaproteobacteria</taxon>
        <taxon>Sphingomonadales</taxon>
        <taxon>Sphingomonadaceae</taxon>
        <taxon>Sphingobium</taxon>
    </lineage>
</organism>
<evidence type="ECO:0000313" key="1">
    <source>
        <dbReference type="EMBL" id="MBB3928627.1"/>
    </source>
</evidence>
<keyword evidence="2" id="KW-1185">Reference proteome</keyword>
<proteinExistence type="predicted"/>
<comment type="caution">
    <text evidence="1">The sequence shown here is derived from an EMBL/GenBank/DDBJ whole genome shotgun (WGS) entry which is preliminary data.</text>
</comment>
<dbReference type="EMBL" id="JACIDT010000028">
    <property type="protein sequence ID" value="MBB3928627.1"/>
    <property type="molecule type" value="Genomic_DNA"/>
</dbReference>
<dbReference type="Proteomes" id="UP000571950">
    <property type="component" value="Unassembled WGS sequence"/>
</dbReference>
<evidence type="ECO:0000313" key="2">
    <source>
        <dbReference type="Proteomes" id="UP000571950"/>
    </source>
</evidence>
<dbReference type="AlphaFoldDB" id="A0A7W6BRT2"/>
<reference evidence="1 2" key="1">
    <citation type="submission" date="2020-08" db="EMBL/GenBank/DDBJ databases">
        <title>Genomic Encyclopedia of Type Strains, Phase IV (KMG-IV): sequencing the most valuable type-strain genomes for metagenomic binning, comparative biology and taxonomic classification.</title>
        <authorList>
            <person name="Goeker M."/>
        </authorList>
    </citation>
    <scope>NUCLEOTIDE SEQUENCE [LARGE SCALE GENOMIC DNA]</scope>
    <source>
        <strain evidence="1 2">DSM 26189</strain>
    </source>
</reference>
<sequence>MNGKLLFLDQPREECTIAALTLALAANEQSPALRDAAAALGRPHPICGTAP</sequence>